<evidence type="ECO:0000259" key="15">
    <source>
        <dbReference type="PROSITE" id="PS50975"/>
    </source>
</evidence>
<keyword evidence="8 14" id="KW-0067">ATP-binding</keyword>
<dbReference type="PROSITE" id="PS50975">
    <property type="entry name" value="ATP_GRASP"/>
    <property type="match status" value="1"/>
</dbReference>
<evidence type="ECO:0000256" key="12">
    <source>
        <dbReference type="ARBA" id="ARBA00042864"/>
    </source>
</evidence>
<accession>A0ABW4E2H1</accession>
<organism evidence="16 17">
    <name type="scientific">Lacticaseibacillus baoqingensis</name>
    <dbReference type="NCBI Taxonomy" id="2486013"/>
    <lineage>
        <taxon>Bacteria</taxon>
        <taxon>Bacillati</taxon>
        <taxon>Bacillota</taxon>
        <taxon>Bacilli</taxon>
        <taxon>Lactobacillales</taxon>
        <taxon>Lactobacillaceae</taxon>
        <taxon>Lacticaseibacillus</taxon>
    </lineage>
</organism>
<protein>
    <recommendedName>
        <fullName evidence="4 13">Phosphoribosylamine--glycine ligase</fullName>
        <ecNumber evidence="4 13">6.3.4.13</ecNumber>
    </recommendedName>
    <alternativeName>
        <fullName evidence="13">GARS</fullName>
    </alternativeName>
    <alternativeName>
        <fullName evidence="11 13">Glycinamide ribonucleotide synthetase</fullName>
    </alternativeName>
    <alternativeName>
        <fullName evidence="12 13">Phosphoribosylglycinamide synthetase</fullName>
    </alternativeName>
</protein>
<keyword evidence="6 14" id="KW-0547">Nucleotide-binding</keyword>
<evidence type="ECO:0000256" key="1">
    <source>
        <dbReference type="ARBA" id="ARBA00001936"/>
    </source>
</evidence>
<comment type="similarity">
    <text evidence="10 13">Belongs to the GARS family.</text>
</comment>
<name>A0ABW4E2H1_9LACO</name>
<evidence type="ECO:0000256" key="8">
    <source>
        <dbReference type="ARBA" id="ARBA00022840"/>
    </source>
</evidence>
<evidence type="ECO:0000256" key="14">
    <source>
        <dbReference type="PROSITE-ProRule" id="PRU00409"/>
    </source>
</evidence>
<dbReference type="InterPro" id="IPR020562">
    <property type="entry name" value="PRibGlycinamide_synth_N"/>
</dbReference>
<dbReference type="EC" id="6.3.4.13" evidence="4 13"/>
<evidence type="ECO:0000256" key="5">
    <source>
        <dbReference type="ARBA" id="ARBA00022598"/>
    </source>
</evidence>
<keyword evidence="7 13" id="KW-0658">Purine biosynthesis</keyword>
<evidence type="ECO:0000313" key="16">
    <source>
        <dbReference type="EMBL" id="MFD1484119.1"/>
    </source>
</evidence>
<dbReference type="SMART" id="SM01209">
    <property type="entry name" value="GARS_A"/>
    <property type="match status" value="1"/>
</dbReference>
<dbReference type="PROSITE" id="PS00184">
    <property type="entry name" value="GARS"/>
    <property type="match status" value="1"/>
</dbReference>
<dbReference type="InterPro" id="IPR000115">
    <property type="entry name" value="PRibGlycinamide_synth"/>
</dbReference>
<dbReference type="InterPro" id="IPR020560">
    <property type="entry name" value="PRibGlycinamide_synth_C-dom"/>
</dbReference>
<dbReference type="InterPro" id="IPR037123">
    <property type="entry name" value="PRibGlycinamide_synth_C_sf"/>
</dbReference>
<comment type="catalytic activity">
    <reaction evidence="13">
        <text>5-phospho-beta-D-ribosylamine + glycine + ATP = N(1)-(5-phospho-beta-D-ribosyl)glycinamide + ADP + phosphate + H(+)</text>
        <dbReference type="Rhea" id="RHEA:17453"/>
        <dbReference type="ChEBI" id="CHEBI:15378"/>
        <dbReference type="ChEBI" id="CHEBI:30616"/>
        <dbReference type="ChEBI" id="CHEBI:43474"/>
        <dbReference type="ChEBI" id="CHEBI:57305"/>
        <dbReference type="ChEBI" id="CHEBI:58681"/>
        <dbReference type="ChEBI" id="CHEBI:143788"/>
        <dbReference type="ChEBI" id="CHEBI:456216"/>
        <dbReference type="EC" id="6.3.4.13"/>
    </reaction>
</comment>
<evidence type="ECO:0000256" key="11">
    <source>
        <dbReference type="ARBA" id="ARBA00042242"/>
    </source>
</evidence>
<keyword evidence="17" id="KW-1185">Reference proteome</keyword>
<comment type="pathway">
    <text evidence="3 13">Purine metabolism; IMP biosynthesis via de novo pathway; N(1)-(5-phospho-D-ribosyl)glycinamide from 5-phospho-alpha-D-ribose 1-diphosphate: step 2/2.</text>
</comment>
<dbReference type="Gene3D" id="3.30.470.20">
    <property type="entry name" value="ATP-grasp fold, B domain"/>
    <property type="match status" value="1"/>
</dbReference>
<dbReference type="NCBIfam" id="TIGR00877">
    <property type="entry name" value="purD"/>
    <property type="match status" value="1"/>
</dbReference>
<evidence type="ECO:0000256" key="4">
    <source>
        <dbReference type="ARBA" id="ARBA00013255"/>
    </source>
</evidence>
<dbReference type="Pfam" id="PF02844">
    <property type="entry name" value="GARS_N"/>
    <property type="match status" value="1"/>
</dbReference>
<dbReference type="Gene3D" id="3.90.600.10">
    <property type="entry name" value="Phosphoribosylglycinamide synthetase, C-terminal domain"/>
    <property type="match status" value="1"/>
</dbReference>
<evidence type="ECO:0000256" key="6">
    <source>
        <dbReference type="ARBA" id="ARBA00022741"/>
    </source>
</evidence>
<reference evidence="17" key="1">
    <citation type="journal article" date="2019" name="Int. J. Syst. Evol. Microbiol.">
        <title>The Global Catalogue of Microorganisms (GCM) 10K type strain sequencing project: providing services to taxonomists for standard genome sequencing and annotation.</title>
        <authorList>
            <consortium name="The Broad Institute Genomics Platform"/>
            <consortium name="The Broad Institute Genome Sequencing Center for Infectious Disease"/>
            <person name="Wu L."/>
            <person name="Ma J."/>
        </authorList>
    </citation>
    <scope>NUCLEOTIDE SEQUENCE [LARGE SCALE GENOMIC DNA]</scope>
    <source>
        <strain evidence="17">CCM 8903</strain>
    </source>
</reference>
<dbReference type="GO" id="GO:0004637">
    <property type="term" value="F:phosphoribosylamine-glycine ligase activity"/>
    <property type="evidence" value="ECO:0007669"/>
    <property type="project" value="UniProtKB-EC"/>
</dbReference>
<feature type="domain" description="ATP-grasp" evidence="15">
    <location>
        <begin position="108"/>
        <end position="309"/>
    </location>
</feature>
<dbReference type="InterPro" id="IPR011054">
    <property type="entry name" value="Rudment_hybrid_motif"/>
</dbReference>
<dbReference type="EMBL" id="JBHTON010000005">
    <property type="protein sequence ID" value="MFD1484119.1"/>
    <property type="molecule type" value="Genomic_DNA"/>
</dbReference>
<comment type="cofactor">
    <cofactor evidence="2">
        <name>Mg(2+)</name>
        <dbReference type="ChEBI" id="CHEBI:18420"/>
    </cofactor>
</comment>
<evidence type="ECO:0000256" key="10">
    <source>
        <dbReference type="ARBA" id="ARBA00038345"/>
    </source>
</evidence>
<dbReference type="HAMAP" id="MF_00138">
    <property type="entry name" value="GARS"/>
    <property type="match status" value="1"/>
</dbReference>
<comment type="cofactor">
    <cofactor evidence="1">
        <name>Mn(2+)</name>
        <dbReference type="ChEBI" id="CHEBI:29035"/>
    </cofactor>
</comment>
<dbReference type="Gene3D" id="3.40.50.20">
    <property type="match status" value="1"/>
</dbReference>
<dbReference type="InterPro" id="IPR016185">
    <property type="entry name" value="PreATP-grasp_dom_sf"/>
</dbReference>
<dbReference type="PANTHER" id="PTHR43472:SF1">
    <property type="entry name" value="PHOSPHORIBOSYLAMINE--GLYCINE LIGASE, CHLOROPLASTIC"/>
    <property type="match status" value="1"/>
</dbReference>
<comment type="caution">
    <text evidence="16">The sequence shown here is derived from an EMBL/GenBank/DDBJ whole genome shotgun (WGS) entry which is preliminary data.</text>
</comment>
<dbReference type="InterPro" id="IPR013815">
    <property type="entry name" value="ATP_grasp_subdomain_1"/>
</dbReference>
<dbReference type="InterPro" id="IPR020561">
    <property type="entry name" value="PRibGlycinamid_synth_ATP-grasp"/>
</dbReference>
<gene>
    <name evidence="13 16" type="primary">purD</name>
    <name evidence="16" type="ORF">ACFQ5J_02610</name>
</gene>
<dbReference type="InterPro" id="IPR011761">
    <property type="entry name" value="ATP-grasp"/>
</dbReference>
<dbReference type="SUPFAM" id="SSF51246">
    <property type="entry name" value="Rudiment single hybrid motif"/>
    <property type="match status" value="1"/>
</dbReference>
<evidence type="ECO:0000256" key="13">
    <source>
        <dbReference type="HAMAP-Rule" id="MF_00138"/>
    </source>
</evidence>
<dbReference type="SMART" id="SM01210">
    <property type="entry name" value="GARS_C"/>
    <property type="match status" value="1"/>
</dbReference>
<dbReference type="PANTHER" id="PTHR43472">
    <property type="entry name" value="PHOSPHORIBOSYLAMINE--GLYCINE LIGASE"/>
    <property type="match status" value="1"/>
</dbReference>
<dbReference type="Pfam" id="PF01071">
    <property type="entry name" value="GARS_A"/>
    <property type="match status" value="1"/>
</dbReference>
<dbReference type="Pfam" id="PF02843">
    <property type="entry name" value="GARS_C"/>
    <property type="match status" value="1"/>
</dbReference>
<evidence type="ECO:0000313" key="17">
    <source>
        <dbReference type="Proteomes" id="UP001597252"/>
    </source>
</evidence>
<evidence type="ECO:0000256" key="7">
    <source>
        <dbReference type="ARBA" id="ARBA00022755"/>
    </source>
</evidence>
<keyword evidence="5 13" id="KW-0436">Ligase</keyword>
<dbReference type="SUPFAM" id="SSF56059">
    <property type="entry name" value="Glutathione synthetase ATP-binding domain-like"/>
    <property type="match status" value="1"/>
</dbReference>
<dbReference type="SUPFAM" id="SSF52440">
    <property type="entry name" value="PreATP-grasp domain"/>
    <property type="match status" value="1"/>
</dbReference>
<dbReference type="Gene3D" id="3.30.1490.20">
    <property type="entry name" value="ATP-grasp fold, A domain"/>
    <property type="match status" value="1"/>
</dbReference>
<evidence type="ECO:0000256" key="9">
    <source>
        <dbReference type="ARBA" id="ARBA00023211"/>
    </source>
</evidence>
<evidence type="ECO:0000256" key="2">
    <source>
        <dbReference type="ARBA" id="ARBA00001946"/>
    </source>
</evidence>
<dbReference type="InterPro" id="IPR020559">
    <property type="entry name" value="PRibGlycinamide_synth_CS"/>
</dbReference>
<keyword evidence="9" id="KW-0464">Manganese</keyword>
<evidence type="ECO:0000256" key="3">
    <source>
        <dbReference type="ARBA" id="ARBA00005174"/>
    </source>
</evidence>
<dbReference type="RefSeq" id="WP_125747943.1">
    <property type="nucleotide sequence ID" value="NZ_JBHTON010000005.1"/>
</dbReference>
<proteinExistence type="inferred from homology"/>
<sequence length="411" mass="43652">MGNVLIIGNGARESALGQAFLRSPQVDTVYVAPGNAGMPLLGLQVLPVAEDDFASLLQFARQNVALTFIGPEAPLAAGIVDTFQKAQLPVFGPTQALAQLESSKQFAKAFMQRHHLPTAKAQVVTSQAQAQAAVAEFGVPVVIKVDGLAAGKGVTVAQTQAEATGAITQLYAQQPHMAVLIEECLVGQEASVMAMFNGISRVVFPLSQDHKRRFDHDAGPNTGGMGAFAPAPQFSPEQQAQAQELVDQTLAGMVVDGLYGNGVLYIGVMFTAAGPKILEYNLRFGDPETQVLLPQVQNDFYQLVLDLLAGQAVDLQLDGLTYCGVVAANPGYPQDTSASLPVIIPDETQRQYWYPAGIVQGTDGLRSHGGRIFTIVGAGADLKQAQAQAYLRLKALSGRLAYREDIGWHAL</sequence>
<dbReference type="Proteomes" id="UP001597252">
    <property type="component" value="Unassembled WGS sequence"/>
</dbReference>